<dbReference type="GO" id="GO:0006355">
    <property type="term" value="P:regulation of DNA-templated transcription"/>
    <property type="evidence" value="ECO:0007669"/>
    <property type="project" value="InterPro"/>
</dbReference>
<dbReference type="SMART" id="SM00862">
    <property type="entry name" value="Trans_reg_C"/>
    <property type="match status" value="1"/>
</dbReference>
<dbReference type="InterPro" id="IPR011990">
    <property type="entry name" value="TPR-like_helical_dom_sf"/>
</dbReference>
<reference evidence="8 9" key="1">
    <citation type="submission" date="2019-02" db="EMBL/GenBank/DDBJ databases">
        <authorList>
            <person name="Khodamoradi S."/>
            <person name="Hahnke R.L."/>
            <person name="Kaempfer P."/>
            <person name="Schumann P."/>
            <person name="Rohde M."/>
            <person name="Steinert M."/>
            <person name="Luzhetskyy A."/>
            <person name="Wink J."/>
            <person name="Ruckert C."/>
        </authorList>
    </citation>
    <scope>NUCLEOTIDE SEQUENCE [LARGE SCALE GENOMIC DNA]</scope>
    <source>
        <strain evidence="8 9">M2</strain>
    </source>
</reference>
<dbReference type="SUPFAM" id="SSF48452">
    <property type="entry name" value="TPR-like"/>
    <property type="match status" value="2"/>
</dbReference>
<dbReference type="InterPro" id="IPR005158">
    <property type="entry name" value="BTAD"/>
</dbReference>
<evidence type="ECO:0000313" key="8">
    <source>
        <dbReference type="EMBL" id="QBI53034.1"/>
    </source>
</evidence>
<protein>
    <submittedName>
        <fullName evidence="8">Regulatory protein AfsR</fullName>
    </submittedName>
</protein>
<dbReference type="GO" id="GO:0003677">
    <property type="term" value="F:DNA binding"/>
    <property type="evidence" value="ECO:0007669"/>
    <property type="project" value="UniProtKB-UniRule"/>
</dbReference>
<sequence length="1140" mass="121801">MDFQVLGPLQVRGDSGNLRLSPKLSALLAALLSRPGVVVAEDRLIDALWGEKPPRSATKSLQGYVHHLRKTLGAQSPIERGAFGYLLSVERGRVDSLRFADLAEQGERALERGEAEDAGRRLGEALRLWRGAAFAGQENLPLVREEAARLNEQRQRVAEERFDTELGLGRHGAVVAELSGLVAQHPFRERLRAQLMIAYYRMGRSTEALEVFRQGRDLLVSELGLEPGRELAALEQAVLRNDPALDTPAGDPGADGGAVGTRWVPEPRGGGVAARHEAEDRGEGAPGRAEAPRPRSADASADTAKDMCIHAGTDVNGAVDADTEAEAVPPVPDRGAPGTGASAERSGPPGAAEAAGGPHAPKNPDSSALRNETGNDRAEPNGTAAPPASVRPVPAQLPPDIADFTGRHDHVADLRARIGAANEPGGAPRPVVVSAVAGMGGVGKTALALRAAHSGAADFPDGQLYANLRGAQEHPADPAQVLAGFLHALGVEGAALPERLEDRSALFRSMLAGRRMLVVLDDAASEAQVRPLVPGAPGCAVLITSRARLTGLESAHLVDLDVFEPGQARELLARIVGEERVAAEPEAAADIARLCGHAPLAVRIAGARLNGRRQWPLSRMVRLLGDERQRLDELATGDLAVRATFALSYAGLAESTRRVFRLLGLLEAGDVAAWTAAALSDTGLEEAEAVVEDLVDAQLLTVSGTDGTGQLRYRMHDLVRLYARERCEAEDAPEQRKAALRRALGGWLWLAEQATEYIPGACYATMHGPAARWPLPSSEATRLLSEPMAWFDAEAGAMAAAVEQACGLGWHEAAWDLAGCLEKYFDVRGRFADWRRTHEAAIEVCQAAGDIRGEAVLRRGLADLVTWVSQQDSDNPMGTMLEQAQRVWELFDRLGDRRGMSDALVMRTWAEVSQGAARRAAESAEAALELAEREDYTGGRARAYQVLAVAAHGLGRPDQAVVHLTRALQLARLLGNRRFEATAMQFLGAAQCEAGELEKGRTNLERSLAMTRALGDRYAEAFSLLYLVRLYLATGDPRALSTAAETADLSRRYGMNHHLADALGLQGRALLESGRSRDAVAVLEESVGIWRTRGWLAFLAQGLRDLAQAYTAIGDEASAERANREADAVSAEAPDATTAE</sequence>
<dbReference type="PANTHER" id="PTHR35807">
    <property type="entry name" value="TRANSCRIPTIONAL REGULATOR REDD-RELATED"/>
    <property type="match status" value="1"/>
</dbReference>
<dbReference type="InterPro" id="IPR019734">
    <property type="entry name" value="TPR_rpt"/>
</dbReference>
<evidence type="ECO:0000256" key="6">
    <source>
        <dbReference type="SAM" id="MobiDB-lite"/>
    </source>
</evidence>
<dbReference type="Gene3D" id="1.10.10.10">
    <property type="entry name" value="Winged helix-like DNA-binding domain superfamily/Winged helix DNA-binding domain"/>
    <property type="match status" value="2"/>
</dbReference>
<feature type="compositionally biased region" description="Low complexity" evidence="6">
    <location>
        <begin position="384"/>
        <end position="394"/>
    </location>
</feature>
<feature type="DNA-binding region" description="OmpR/PhoB-type" evidence="5">
    <location>
        <begin position="1"/>
        <end position="99"/>
    </location>
</feature>
<dbReference type="InterPro" id="IPR036388">
    <property type="entry name" value="WH-like_DNA-bd_sf"/>
</dbReference>
<dbReference type="InterPro" id="IPR002182">
    <property type="entry name" value="NB-ARC"/>
</dbReference>
<dbReference type="Pfam" id="PF03704">
    <property type="entry name" value="BTAD"/>
    <property type="match status" value="1"/>
</dbReference>
<keyword evidence="2" id="KW-0805">Transcription regulation</keyword>
<dbReference type="PRINTS" id="PR00364">
    <property type="entry name" value="DISEASERSIST"/>
</dbReference>
<dbReference type="Gene3D" id="3.40.50.300">
    <property type="entry name" value="P-loop containing nucleotide triphosphate hydrolases"/>
    <property type="match status" value="1"/>
</dbReference>
<dbReference type="GO" id="GO:0000160">
    <property type="term" value="P:phosphorelay signal transduction system"/>
    <property type="evidence" value="ECO:0007669"/>
    <property type="project" value="InterPro"/>
</dbReference>
<dbReference type="PANTHER" id="PTHR35807:SF1">
    <property type="entry name" value="TRANSCRIPTIONAL REGULATOR REDD"/>
    <property type="match status" value="1"/>
</dbReference>
<dbReference type="InterPro" id="IPR051677">
    <property type="entry name" value="AfsR-DnrI-RedD_regulator"/>
</dbReference>
<keyword evidence="9" id="KW-1185">Reference proteome</keyword>
<dbReference type="Pfam" id="PF00486">
    <property type="entry name" value="Trans_reg_C"/>
    <property type="match status" value="1"/>
</dbReference>
<dbReference type="Pfam" id="PF13181">
    <property type="entry name" value="TPR_8"/>
    <property type="match status" value="1"/>
</dbReference>
<feature type="region of interest" description="Disordered" evidence="6">
    <location>
        <begin position="1119"/>
        <end position="1140"/>
    </location>
</feature>
<keyword evidence="3 5" id="KW-0238">DNA-binding</keyword>
<evidence type="ECO:0000256" key="2">
    <source>
        <dbReference type="ARBA" id="ARBA00023015"/>
    </source>
</evidence>
<evidence type="ECO:0000256" key="3">
    <source>
        <dbReference type="ARBA" id="ARBA00023125"/>
    </source>
</evidence>
<dbReference type="KEGG" id="strr:EKD16_06175"/>
<accession>A0A4P6Q2N0</accession>
<keyword evidence="4" id="KW-0804">Transcription</keyword>
<dbReference type="AlphaFoldDB" id="A0A4P6Q2N0"/>
<dbReference type="SUPFAM" id="SSF46894">
    <property type="entry name" value="C-terminal effector domain of the bipartite response regulators"/>
    <property type="match status" value="1"/>
</dbReference>
<dbReference type="GO" id="GO:0043531">
    <property type="term" value="F:ADP binding"/>
    <property type="evidence" value="ECO:0007669"/>
    <property type="project" value="InterPro"/>
</dbReference>
<dbReference type="Pfam" id="PF00931">
    <property type="entry name" value="NB-ARC"/>
    <property type="match status" value="1"/>
</dbReference>
<dbReference type="RefSeq" id="WP_242677254.1">
    <property type="nucleotide sequence ID" value="NZ_CP036455.1"/>
</dbReference>
<comment type="similarity">
    <text evidence="1">Belongs to the AfsR/DnrI/RedD regulatory family.</text>
</comment>
<proteinExistence type="inferred from homology"/>
<feature type="region of interest" description="Disordered" evidence="6">
    <location>
        <begin position="243"/>
        <end position="302"/>
    </location>
</feature>
<dbReference type="SUPFAM" id="SSF52540">
    <property type="entry name" value="P-loop containing nucleoside triphosphate hydrolases"/>
    <property type="match status" value="1"/>
</dbReference>
<feature type="compositionally biased region" description="Low complexity" evidence="6">
    <location>
        <begin position="347"/>
        <end position="360"/>
    </location>
</feature>
<evidence type="ECO:0000256" key="5">
    <source>
        <dbReference type="PROSITE-ProRule" id="PRU01091"/>
    </source>
</evidence>
<dbReference type="Proteomes" id="UP000292235">
    <property type="component" value="Chromosome"/>
</dbReference>
<dbReference type="InterPro" id="IPR001867">
    <property type="entry name" value="OmpR/PhoB-type_DNA-bd"/>
</dbReference>
<feature type="domain" description="OmpR/PhoB-type" evidence="7">
    <location>
        <begin position="1"/>
        <end position="99"/>
    </location>
</feature>
<dbReference type="Gene3D" id="1.25.40.10">
    <property type="entry name" value="Tetratricopeptide repeat domain"/>
    <property type="match status" value="2"/>
</dbReference>
<dbReference type="SMART" id="SM01043">
    <property type="entry name" value="BTAD"/>
    <property type="match status" value="1"/>
</dbReference>
<dbReference type="InterPro" id="IPR016032">
    <property type="entry name" value="Sig_transdc_resp-reg_C-effctor"/>
</dbReference>
<dbReference type="EMBL" id="CP036455">
    <property type="protein sequence ID" value="QBI53034.1"/>
    <property type="molecule type" value="Genomic_DNA"/>
</dbReference>
<feature type="compositionally biased region" description="Low complexity" evidence="6">
    <location>
        <begin position="243"/>
        <end position="252"/>
    </location>
</feature>
<gene>
    <name evidence="8" type="primary">afsR4</name>
    <name evidence="8" type="ORF">EKD16_06175</name>
</gene>
<dbReference type="InterPro" id="IPR027417">
    <property type="entry name" value="P-loop_NTPase"/>
</dbReference>
<name>A0A4P6Q2N0_9ACTN</name>
<evidence type="ECO:0000259" key="7">
    <source>
        <dbReference type="PROSITE" id="PS51755"/>
    </source>
</evidence>
<organism evidence="8 9">
    <name type="scientific">Streptomonospora litoralis</name>
    <dbReference type="NCBI Taxonomy" id="2498135"/>
    <lineage>
        <taxon>Bacteria</taxon>
        <taxon>Bacillati</taxon>
        <taxon>Actinomycetota</taxon>
        <taxon>Actinomycetes</taxon>
        <taxon>Streptosporangiales</taxon>
        <taxon>Nocardiopsidaceae</taxon>
        <taxon>Streptomonospora</taxon>
    </lineage>
</organism>
<evidence type="ECO:0000313" key="9">
    <source>
        <dbReference type="Proteomes" id="UP000292235"/>
    </source>
</evidence>
<feature type="compositionally biased region" description="Basic and acidic residues" evidence="6">
    <location>
        <begin position="274"/>
        <end position="283"/>
    </location>
</feature>
<dbReference type="SMART" id="SM00028">
    <property type="entry name" value="TPR"/>
    <property type="match status" value="4"/>
</dbReference>
<dbReference type="PROSITE" id="PS51755">
    <property type="entry name" value="OMPR_PHOB"/>
    <property type="match status" value="1"/>
</dbReference>
<evidence type="ECO:0000256" key="1">
    <source>
        <dbReference type="ARBA" id="ARBA00005820"/>
    </source>
</evidence>
<evidence type="ECO:0000256" key="4">
    <source>
        <dbReference type="ARBA" id="ARBA00023163"/>
    </source>
</evidence>
<feature type="region of interest" description="Disordered" evidence="6">
    <location>
        <begin position="327"/>
        <end position="399"/>
    </location>
</feature>
<dbReference type="CDD" id="cd15831">
    <property type="entry name" value="BTAD"/>
    <property type="match status" value="1"/>
</dbReference>